<evidence type="ECO:0000259" key="2">
    <source>
        <dbReference type="Pfam" id="PF03033"/>
    </source>
</evidence>
<dbReference type="FunFam" id="3.40.50.2000:FF:000100">
    <property type="entry name" value="Glycosyltransferase family 1 protein"/>
    <property type="match status" value="1"/>
</dbReference>
<dbReference type="AlphaFoldDB" id="A0AAD7JCH7"/>
<dbReference type="GO" id="GO:0016906">
    <property type="term" value="F:sterol 3-beta-glucosyltransferase activity"/>
    <property type="evidence" value="ECO:0007669"/>
    <property type="project" value="UniProtKB-ARBA"/>
</dbReference>
<evidence type="ECO:0000313" key="4">
    <source>
        <dbReference type="EMBL" id="KAJ7760991.1"/>
    </source>
</evidence>
<proteinExistence type="predicted"/>
<accession>A0AAD7JCH7</accession>
<dbReference type="Pfam" id="PF06722">
    <property type="entry name" value="EryCIII-like_C"/>
    <property type="match status" value="1"/>
</dbReference>
<evidence type="ECO:0000313" key="5">
    <source>
        <dbReference type="Proteomes" id="UP001215598"/>
    </source>
</evidence>
<keyword evidence="1" id="KW-0808">Transferase</keyword>
<feature type="domain" description="Erythromycin biosynthesis protein CIII-like C-terminal" evidence="3">
    <location>
        <begin position="413"/>
        <end position="512"/>
    </location>
</feature>
<dbReference type="InterPro" id="IPR004276">
    <property type="entry name" value="GlycoTrans_28_N"/>
</dbReference>
<dbReference type="SUPFAM" id="SSF53756">
    <property type="entry name" value="UDP-Glycosyltransferase/glycogen phosphorylase"/>
    <property type="match status" value="1"/>
</dbReference>
<sequence>MSGIRTAQRLRSAEFSMTKVFHLCICTNMILDSDSDLGVNDDLPAYQDGDREFFTRNVAVREDGRIDVNLDSKLGKTLAGFVPEPPAYIPNPLFLDAREWRIKLNIVVQVVGSRGDVQPFIALGNELQKHGHRVRLATHDVFEDFVRSSGLEFYPIGGDPAELMAYMVKNPGLIPSMKSVRQGNIQRKRAMILQMLEGCWRSCVELDMLSHEPFVAEAIIANPPSFAHVHCGQALGIPVHLMFTMPWTSTRAFPHPLANVKHSNTNTGIANYISYGVIEFLTWQGLGDLVNKWRDSLDLEPVPLPEGPGLTDTLKIPLTYAWSPALVPRPADWPSHIDVCGFFFRDPPNYTPPKDLDAFLRAGPPPIYIGLGSIVVDDPHRMSTIILHAVKMTGVRAIISHGWSNLDGPPSSNVFYLGDCPHEWLFQHVSAVIHHGGAGTTACGLLNGRPTTIIPFFGDQPFWGRMVAASGAGPTPIHHKALDAEGLVHAISFCLIPQAAAAAKELGKKMRSESGVRAAVASFHANLPLERLKCDILDDYPAVWKVKKASARCSQRPPEARWLTSRSLSRME</sequence>
<dbReference type="PANTHER" id="PTHR48050">
    <property type="entry name" value="STEROL 3-BETA-GLUCOSYLTRANSFERASE"/>
    <property type="match status" value="1"/>
</dbReference>
<dbReference type="GO" id="GO:0005975">
    <property type="term" value="P:carbohydrate metabolic process"/>
    <property type="evidence" value="ECO:0007669"/>
    <property type="project" value="InterPro"/>
</dbReference>
<keyword evidence="5" id="KW-1185">Reference proteome</keyword>
<dbReference type="Pfam" id="PF03033">
    <property type="entry name" value="Glyco_transf_28"/>
    <property type="match status" value="1"/>
</dbReference>
<dbReference type="EMBL" id="JARKIB010000036">
    <property type="protein sequence ID" value="KAJ7760991.1"/>
    <property type="molecule type" value="Genomic_DNA"/>
</dbReference>
<dbReference type="Gene3D" id="3.40.50.2000">
    <property type="entry name" value="Glycogen Phosphorylase B"/>
    <property type="match status" value="2"/>
</dbReference>
<comment type="caution">
    <text evidence="4">The sequence shown here is derived from an EMBL/GenBank/DDBJ whole genome shotgun (WGS) entry which is preliminary data.</text>
</comment>
<dbReference type="PANTHER" id="PTHR48050:SF27">
    <property type="entry name" value="GLUCOSYLTRANSFERASE, PUTATIVE (AFU_ORTHOLOGUE AFUA_7G04880)-RELATED"/>
    <property type="match status" value="1"/>
</dbReference>
<gene>
    <name evidence="4" type="ORF">B0H16DRAFT_556723</name>
</gene>
<feature type="domain" description="Glycosyltransferase family 28 N-terminal" evidence="2">
    <location>
        <begin position="106"/>
        <end position="254"/>
    </location>
</feature>
<reference evidence="4" key="1">
    <citation type="submission" date="2023-03" db="EMBL/GenBank/DDBJ databases">
        <title>Massive genome expansion in bonnet fungi (Mycena s.s.) driven by repeated elements and novel gene families across ecological guilds.</title>
        <authorList>
            <consortium name="Lawrence Berkeley National Laboratory"/>
            <person name="Harder C.B."/>
            <person name="Miyauchi S."/>
            <person name="Viragh M."/>
            <person name="Kuo A."/>
            <person name="Thoen E."/>
            <person name="Andreopoulos B."/>
            <person name="Lu D."/>
            <person name="Skrede I."/>
            <person name="Drula E."/>
            <person name="Henrissat B."/>
            <person name="Morin E."/>
            <person name="Kohler A."/>
            <person name="Barry K."/>
            <person name="LaButti K."/>
            <person name="Morin E."/>
            <person name="Salamov A."/>
            <person name="Lipzen A."/>
            <person name="Mereny Z."/>
            <person name="Hegedus B."/>
            <person name="Baldrian P."/>
            <person name="Stursova M."/>
            <person name="Weitz H."/>
            <person name="Taylor A."/>
            <person name="Grigoriev I.V."/>
            <person name="Nagy L.G."/>
            <person name="Martin F."/>
            <person name="Kauserud H."/>
        </authorList>
    </citation>
    <scope>NUCLEOTIDE SEQUENCE</scope>
    <source>
        <strain evidence="4">CBHHK182m</strain>
    </source>
</reference>
<dbReference type="InterPro" id="IPR002213">
    <property type="entry name" value="UDP_glucos_trans"/>
</dbReference>
<evidence type="ECO:0000256" key="1">
    <source>
        <dbReference type="ARBA" id="ARBA00022679"/>
    </source>
</evidence>
<organism evidence="4 5">
    <name type="scientific">Mycena metata</name>
    <dbReference type="NCBI Taxonomy" id="1033252"/>
    <lineage>
        <taxon>Eukaryota</taxon>
        <taxon>Fungi</taxon>
        <taxon>Dikarya</taxon>
        <taxon>Basidiomycota</taxon>
        <taxon>Agaricomycotina</taxon>
        <taxon>Agaricomycetes</taxon>
        <taxon>Agaricomycetidae</taxon>
        <taxon>Agaricales</taxon>
        <taxon>Marasmiineae</taxon>
        <taxon>Mycenaceae</taxon>
        <taxon>Mycena</taxon>
    </lineage>
</organism>
<evidence type="ECO:0008006" key="6">
    <source>
        <dbReference type="Google" id="ProtNLM"/>
    </source>
</evidence>
<dbReference type="CDD" id="cd03784">
    <property type="entry name" value="GT1_Gtf-like"/>
    <property type="match status" value="1"/>
</dbReference>
<dbReference type="InterPro" id="IPR010610">
    <property type="entry name" value="EryCIII-like_C"/>
</dbReference>
<name>A0AAD7JCH7_9AGAR</name>
<protein>
    <recommendedName>
        <fullName evidence="6">Glycosyltransferase family 1 protein</fullName>
    </recommendedName>
</protein>
<evidence type="ECO:0000259" key="3">
    <source>
        <dbReference type="Pfam" id="PF06722"/>
    </source>
</evidence>
<dbReference type="InterPro" id="IPR050426">
    <property type="entry name" value="Glycosyltransferase_28"/>
</dbReference>
<dbReference type="FunFam" id="3.40.50.2000:FF:000009">
    <property type="entry name" value="Sterol 3-beta-glucosyltransferase UGT80A2"/>
    <property type="match status" value="1"/>
</dbReference>
<dbReference type="Proteomes" id="UP001215598">
    <property type="component" value="Unassembled WGS sequence"/>
</dbReference>